<dbReference type="InterPro" id="IPR046348">
    <property type="entry name" value="SIS_dom_sf"/>
</dbReference>
<evidence type="ECO:0000259" key="2">
    <source>
        <dbReference type="PROSITE" id="PS51464"/>
    </source>
</evidence>
<dbReference type="KEGG" id="aplc:110985500"/>
<dbReference type="SUPFAM" id="SSF53697">
    <property type="entry name" value="SIS domain"/>
    <property type="match status" value="3"/>
</dbReference>
<dbReference type="OrthoDB" id="311172at2759"/>
<dbReference type="GO" id="GO:0004857">
    <property type="term" value="F:enzyme inhibitor activity"/>
    <property type="evidence" value="ECO:0007669"/>
    <property type="project" value="TreeGrafter"/>
</dbReference>
<evidence type="ECO:0000313" key="3">
    <source>
        <dbReference type="Proteomes" id="UP000694845"/>
    </source>
</evidence>
<keyword evidence="3" id="KW-1185">Reference proteome</keyword>
<evidence type="ECO:0000313" key="4">
    <source>
        <dbReference type="RefSeq" id="XP_022102249.1"/>
    </source>
</evidence>
<organism evidence="3 4">
    <name type="scientific">Acanthaster planci</name>
    <name type="common">Crown-of-thorns starfish</name>
    <dbReference type="NCBI Taxonomy" id="133434"/>
    <lineage>
        <taxon>Eukaryota</taxon>
        <taxon>Metazoa</taxon>
        <taxon>Echinodermata</taxon>
        <taxon>Eleutherozoa</taxon>
        <taxon>Asterozoa</taxon>
        <taxon>Asteroidea</taxon>
        <taxon>Valvatacea</taxon>
        <taxon>Valvatida</taxon>
        <taxon>Acanthasteridae</taxon>
        <taxon>Acanthaster</taxon>
    </lineage>
</organism>
<dbReference type="PANTHER" id="PTHR10088">
    <property type="entry name" value="GLUCOKINASE REGULATORY PROTEIN"/>
    <property type="match status" value="1"/>
</dbReference>
<proteinExistence type="predicted"/>
<dbReference type="Gene3D" id="3.40.50.10490">
    <property type="entry name" value="Glucose-6-phosphate isomerase like protein, domain 1"/>
    <property type="match status" value="1"/>
</dbReference>
<dbReference type="Proteomes" id="UP000694845">
    <property type="component" value="Unplaced"/>
</dbReference>
<dbReference type="PROSITE" id="PS01272">
    <property type="entry name" value="GCKR"/>
    <property type="match status" value="1"/>
</dbReference>
<dbReference type="GO" id="GO:0030246">
    <property type="term" value="F:carbohydrate binding"/>
    <property type="evidence" value="ECO:0007669"/>
    <property type="project" value="TreeGrafter"/>
</dbReference>
<keyword evidence="1" id="KW-0119">Carbohydrate metabolism</keyword>
<dbReference type="InterPro" id="IPR054017">
    <property type="entry name" value="GKRP_SIS_2"/>
</dbReference>
<dbReference type="Pfam" id="PF20741">
    <property type="entry name" value="GKRP-like_C"/>
    <property type="match status" value="1"/>
</dbReference>
<dbReference type="Pfam" id="PF22645">
    <property type="entry name" value="GKRP_SIS_N"/>
    <property type="match status" value="1"/>
</dbReference>
<evidence type="ECO:0000256" key="1">
    <source>
        <dbReference type="ARBA" id="ARBA00023277"/>
    </source>
</evidence>
<dbReference type="GO" id="GO:0005654">
    <property type="term" value="C:nucleoplasm"/>
    <property type="evidence" value="ECO:0007669"/>
    <property type="project" value="TreeGrafter"/>
</dbReference>
<dbReference type="Gene3D" id="1.10.8.1080">
    <property type="match status" value="1"/>
</dbReference>
<dbReference type="PANTHER" id="PTHR10088:SF4">
    <property type="entry name" value="GLUCOKINASE REGULATORY PROTEIN"/>
    <property type="match status" value="1"/>
</dbReference>
<dbReference type="PROSITE" id="PS51464">
    <property type="entry name" value="SIS"/>
    <property type="match status" value="1"/>
</dbReference>
<dbReference type="InterPro" id="IPR001347">
    <property type="entry name" value="SIS_dom"/>
</dbReference>
<dbReference type="GO" id="GO:0005829">
    <property type="term" value="C:cytosol"/>
    <property type="evidence" value="ECO:0007669"/>
    <property type="project" value="TreeGrafter"/>
</dbReference>
<dbReference type="GO" id="GO:0019899">
    <property type="term" value="F:enzyme binding"/>
    <property type="evidence" value="ECO:0007669"/>
    <property type="project" value="TreeGrafter"/>
</dbReference>
<name>A0A8B7Z9A4_ACAPL</name>
<accession>A0A8B7Z9A4</accession>
<dbReference type="GO" id="GO:0070095">
    <property type="term" value="F:fructose-6-phosphate binding"/>
    <property type="evidence" value="ECO:0007669"/>
    <property type="project" value="TreeGrafter"/>
</dbReference>
<dbReference type="GO" id="GO:0042593">
    <property type="term" value="P:glucose homeostasis"/>
    <property type="evidence" value="ECO:0007669"/>
    <property type="project" value="TreeGrafter"/>
</dbReference>
<dbReference type="RefSeq" id="XP_022102249.1">
    <property type="nucleotide sequence ID" value="XM_022246557.1"/>
</dbReference>
<reference evidence="4" key="1">
    <citation type="submission" date="2025-08" db="UniProtKB">
        <authorList>
            <consortium name="RefSeq"/>
        </authorList>
    </citation>
    <scope>IDENTIFICATION</scope>
</reference>
<sequence>MAPYEMYDDDAAALHASDSGPTMLGCHLLYDCDTGETMSDLAAKIPVTETSNPLTVDIDISTSYELVNLLHRCDSQIFEGWDPYKSNNIFSEQLIFNLQKVSERVFDILKKKSPACESVVFSGCGTSGRIGFLTARSFNNLLTNIDFKPCCEYIIAGDDKALLTSQEAPEDSPQAGVKALQQVCKKKKRVVYIGISCGLSAPFVAGQLLYCMEHLDVFTPVLLGFNPVEQARTQAIEGWSETFLSVVEKLVDAQHAGKGFIINPILGPEAITGSSRMKGGTATKFLLEIIMLNALRQLTSTLEPEDVADEGAQQALSADGAIRCTHLLRMYEEVCKDTYPQALSEGLHKVIDWAGGSLNAGGHVYYLGIDDTGLLGLVDASECPPTFGAEVSDVRGFVFGGYTTLGNKEGDLVIKSFPPVQELVPIIDKMQQSYEHSQQDSKLEIGASHFSGAVYHSLGPSDLVIFLTSSGSELDACMKMLAQMVCCKCSQVVVLACYRDINDTKEDILSQYFPKVVRIRIPTTQYIRSFMEEKDKKMSWFDLLGVHAARRFASELSCKLLLNAISTGAHIQKGKVYHNLMVDLKLSNSKLFRRGIEIVKSLATCSEDTALNAVLRALYGTNVVSEELRKVAVSEHTRVGSFKPKVIPTSIILASKSCLIHEAMEILLKFPVIRTALAQLCAVTSPPMVQFPP</sequence>
<protein>
    <submittedName>
        <fullName evidence="4">Glucokinase regulatory protein-like isoform X1</fullName>
    </submittedName>
</protein>
<dbReference type="InterPro" id="IPR040190">
    <property type="entry name" value="MURQ/GCKR"/>
</dbReference>
<dbReference type="Pfam" id="PF22198">
    <property type="entry name" value="GKRP_SIS_2"/>
    <property type="match status" value="1"/>
</dbReference>
<feature type="domain" description="SIS" evidence="2">
    <location>
        <begin position="105"/>
        <end position="300"/>
    </location>
</feature>
<dbReference type="Gene3D" id="3.40.50.12620">
    <property type="match status" value="1"/>
</dbReference>
<dbReference type="GO" id="GO:0009750">
    <property type="term" value="P:response to fructose"/>
    <property type="evidence" value="ECO:0007669"/>
    <property type="project" value="TreeGrafter"/>
</dbReference>
<dbReference type="GeneID" id="110985500"/>
<gene>
    <name evidence="4" type="primary">LOC110985500</name>
</gene>
<dbReference type="AlphaFoldDB" id="A0A8B7Z9A4"/>
<dbReference type="InterPro" id="IPR005486">
    <property type="entry name" value="Glucokinase_regulatory_CS"/>
</dbReference>
<dbReference type="GO" id="GO:1901135">
    <property type="term" value="P:carbohydrate derivative metabolic process"/>
    <property type="evidence" value="ECO:0007669"/>
    <property type="project" value="InterPro"/>
</dbReference>